<feature type="active site" description="Charge relay system" evidence="2">
    <location>
        <position position="164"/>
    </location>
</feature>
<dbReference type="Proteomes" id="UP000258309">
    <property type="component" value="Unassembled WGS sequence"/>
</dbReference>
<dbReference type="EMBL" id="NCSJ02000272">
    <property type="protein sequence ID" value="RFU26266.1"/>
    <property type="molecule type" value="Genomic_DNA"/>
</dbReference>
<evidence type="ECO:0000256" key="1">
    <source>
        <dbReference type="ARBA" id="ARBA00010884"/>
    </source>
</evidence>
<dbReference type="InterPro" id="IPR029058">
    <property type="entry name" value="AB_hydrolase_fold"/>
</dbReference>
<dbReference type="OrthoDB" id="5954035at2759"/>
<dbReference type="GO" id="GO:0051792">
    <property type="term" value="P:medium-chain fatty acid biosynthetic process"/>
    <property type="evidence" value="ECO:0007669"/>
    <property type="project" value="TreeGrafter"/>
</dbReference>
<dbReference type="GO" id="GO:0051793">
    <property type="term" value="P:medium-chain fatty acid catabolic process"/>
    <property type="evidence" value="ECO:0007669"/>
    <property type="project" value="TreeGrafter"/>
</dbReference>
<reference evidence="4 5" key="1">
    <citation type="submission" date="2018-05" db="EMBL/GenBank/DDBJ databases">
        <title>Draft genome sequence of Scytalidium lignicola DSM 105466, a ubiquitous saprotrophic fungus.</title>
        <authorList>
            <person name="Buettner E."/>
            <person name="Gebauer A.M."/>
            <person name="Hofrichter M."/>
            <person name="Liers C."/>
            <person name="Kellner H."/>
        </authorList>
    </citation>
    <scope>NUCLEOTIDE SEQUENCE [LARGE SCALE GENOMIC DNA]</scope>
    <source>
        <strain evidence="4 5">DSM 105466</strain>
    </source>
</reference>
<feature type="active site" description="Charge relay system" evidence="2">
    <location>
        <position position="293"/>
    </location>
</feature>
<evidence type="ECO:0000313" key="5">
    <source>
        <dbReference type="Proteomes" id="UP000258309"/>
    </source>
</evidence>
<feature type="active site" description="Charge relay system" evidence="2">
    <location>
        <position position="322"/>
    </location>
</feature>
<dbReference type="SUPFAM" id="SSF53474">
    <property type="entry name" value="alpha/beta-Hydrolases"/>
    <property type="match status" value="1"/>
</dbReference>
<name>A0A3E2GYQ2_SCYLI</name>
<accession>A0A3E2GYQ2</accession>
<dbReference type="STRING" id="5539.A0A3E2GYQ2"/>
<dbReference type="InterPro" id="IPR050960">
    <property type="entry name" value="AB_hydrolase_4_sf"/>
</dbReference>
<feature type="non-terminal residue" evidence="4">
    <location>
        <position position="1"/>
    </location>
</feature>
<dbReference type="InterPro" id="IPR012020">
    <property type="entry name" value="ABHD4"/>
</dbReference>
<sequence length="349" mass="40157">MPWLFNGHLQTFAAFFDNTCGELPIYYKRWIFQQKNQLFRGDFAVDFVVKPNNDHEDTLPPHTTRFSQEDFEAIGSLDSKPMLIVMHGVSGGSHELYLRRALVAFERGSGRDWEICVVNSRGCARSQLSSELLYNARSTWDLRQTVKWIKETFPNRSLFSLGFSMGANILVHYLAEEGESCLLSAAVTVSNPWNLVELYNYLESSFFMRQVYSRGITAGLRKYLYRNAERLSLNPGFNPKNIKKIQYLYQFDRAIQTCIWHYPDENIYYKDASSVGPLLDVRVPLLALNAEDDPISPYFGLPINEAKQNPYVTLVTTSRGGHLGWFQSNGSRWFVEVLRSILKLKILNT</sequence>
<dbReference type="PANTHER" id="PTHR10794:SF63">
    <property type="entry name" value="ALPHA_BETA HYDROLASE 1, ISOFORM A"/>
    <property type="match status" value="1"/>
</dbReference>
<feature type="domain" description="AB hydrolase-1" evidence="3">
    <location>
        <begin position="81"/>
        <end position="324"/>
    </location>
</feature>
<protein>
    <recommendedName>
        <fullName evidence="3">AB hydrolase-1 domain-containing protein</fullName>
    </recommendedName>
</protein>
<comment type="caution">
    <text evidence="4">The sequence shown here is derived from an EMBL/GenBank/DDBJ whole genome shotgun (WGS) entry which is preliminary data.</text>
</comment>
<keyword evidence="5" id="KW-1185">Reference proteome</keyword>
<proteinExistence type="inferred from homology"/>
<dbReference type="GO" id="GO:0008126">
    <property type="term" value="F:acetylesterase activity"/>
    <property type="evidence" value="ECO:0007669"/>
    <property type="project" value="TreeGrafter"/>
</dbReference>
<dbReference type="InterPro" id="IPR000073">
    <property type="entry name" value="AB_hydrolase_1"/>
</dbReference>
<gene>
    <name evidence="4" type="ORF">B7463_g10068</name>
</gene>
<dbReference type="GO" id="GO:0047372">
    <property type="term" value="F:monoacylglycerol lipase activity"/>
    <property type="evidence" value="ECO:0007669"/>
    <property type="project" value="TreeGrafter"/>
</dbReference>
<dbReference type="Pfam" id="PF00561">
    <property type="entry name" value="Abhydrolase_1"/>
    <property type="match status" value="1"/>
</dbReference>
<evidence type="ECO:0000256" key="2">
    <source>
        <dbReference type="PIRSR" id="PIRSR005211-1"/>
    </source>
</evidence>
<dbReference type="PIRSF" id="PIRSF005211">
    <property type="entry name" value="Ab_hydro_YheT"/>
    <property type="match status" value="1"/>
</dbReference>
<organism evidence="4 5">
    <name type="scientific">Scytalidium lignicola</name>
    <name type="common">Hyphomycete</name>
    <dbReference type="NCBI Taxonomy" id="5539"/>
    <lineage>
        <taxon>Eukaryota</taxon>
        <taxon>Fungi</taxon>
        <taxon>Dikarya</taxon>
        <taxon>Ascomycota</taxon>
        <taxon>Pezizomycotina</taxon>
        <taxon>Leotiomycetes</taxon>
        <taxon>Leotiomycetes incertae sedis</taxon>
        <taxon>Scytalidium</taxon>
    </lineage>
</organism>
<comment type="similarity">
    <text evidence="1">Belongs to the AB hydrolase superfamily. AB hydrolase 4 family.</text>
</comment>
<dbReference type="OMA" id="LDWHGPH"/>
<evidence type="ECO:0000313" key="4">
    <source>
        <dbReference type="EMBL" id="RFU26266.1"/>
    </source>
</evidence>
<evidence type="ECO:0000259" key="3">
    <source>
        <dbReference type="Pfam" id="PF00561"/>
    </source>
</evidence>
<dbReference type="Gene3D" id="3.40.50.1820">
    <property type="entry name" value="alpha/beta hydrolase"/>
    <property type="match status" value="1"/>
</dbReference>
<dbReference type="PANTHER" id="PTHR10794">
    <property type="entry name" value="ABHYDROLASE DOMAIN-CONTAINING PROTEIN"/>
    <property type="match status" value="1"/>
</dbReference>
<feature type="non-terminal residue" evidence="4">
    <location>
        <position position="349"/>
    </location>
</feature>
<dbReference type="AlphaFoldDB" id="A0A3E2GYQ2"/>